<dbReference type="Pfam" id="PF13439">
    <property type="entry name" value="Glyco_transf_4"/>
    <property type="match status" value="1"/>
</dbReference>
<dbReference type="InterPro" id="IPR028098">
    <property type="entry name" value="Glyco_trans_4-like_N"/>
</dbReference>
<dbReference type="RefSeq" id="WP_087461061.1">
    <property type="nucleotide sequence ID" value="NZ_CP021425.1"/>
</dbReference>
<sequence>MGKKVLVLASTFPTSASDTQPSFVKYLCRELAKENEVTVLLPHSPDAKTVEHLDGMQIERFHYFYPKLETLTYGSGILSNLKERPLKYLLVPFFLLFQLFAVVKLMSRERWDIIHAHWIIPQGLIAVIARFITASSTRILITSHGADLFALNGKVLNHLKRWIIKKADYITVVSSAMKQHCIETLKIESRHISVMSMGVDLDNTFTPPTTPSRTNKNIIFVGRLVEKKGVRYLLEAFEIVLEKEPDCHLTIVGKGMLEGELKSYTHKRGIRNVNFTGAVINSEVPNYLRQHQIAVVPSIVASDGDQEGLGLVLVEAIGCGCTVVASDLPAIRDVVTDEETGLLVPPQNSIALANAILHLLKSPVLNESLTEQALLHAKENFNWKRVGQKYHALLSSL</sequence>
<dbReference type="Gene3D" id="3.40.50.2000">
    <property type="entry name" value="Glycogen Phosphorylase B"/>
    <property type="match status" value="2"/>
</dbReference>
<dbReference type="KEGG" id="ome:OLMES_1951"/>
<keyword evidence="2 5" id="KW-0808">Transferase</keyword>
<dbReference type="EMBL" id="CP021425">
    <property type="protein sequence ID" value="ARU56025.1"/>
    <property type="molecule type" value="Genomic_DNA"/>
</dbReference>
<gene>
    <name evidence="5" type="ORF">OLMES_1951</name>
</gene>
<evidence type="ECO:0000259" key="3">
    <source>
        <dbReference type="Pfam" id="PF00534"/>
    </source>
</evidence>
<dbReference type="SUPFAM" id="SSF53756">
    <property type="entry name" value="UDP-Glycosyltransferase/glycogen phosphorylase"/>
    <property type="match status" value="1"/>
</dbReference>
<organism evidence="5 6">
    <name type="scientific">Oleiphilus messinensis</name>
    <dbReference type="NCBI Taxonomy" id="141451"/>
    <lineage>
        <taxon>Bacteria</taxon>
        <taxon>Pseudomonadati</taxon>
        <taxon>Pseudomonadota</taxon>
        <taxon>Gammaproteobacteria</taxon>
        <taxon>Oceanospirillales</taxon>
        <taxon>Oleiphilaceae</taxon>
        <taxon>Oleiphilus</taxon>
    </lineage>
</organism>
<accession>A0A1Y0I968</accession>
<dbReference type="PANTHER" id="PTHR12526:SF510">
    <property type="entry name" value="D-INOSITOL 3-PHOSPHATE GLYCOSYLTRANSFERASE"/>
    <property type="match status" value="1"/>
</dbReference>
<dbReference type="PANTHER" id="PTHR12526">
    <property type="entry name" value="GLYCOSYLTRANSFERASE"/>
    <property type="match status" value="1"/>
</dbReference>
<dbReference type="GO" id="GO:0016757">
    <property type="term" value="F:glycosyltransferase activity"/>
    <property type="evidence" value="ECO:0007669"/>
    <property type="project" value="UniProtKB-KW"/>
</dbReference>
<feature type="domain" description="Glycosyl transferase family 1" evidence="3">
    <location>
        <begin position="214"/>
        <end position="373"/>
    </location>
</feature>
<protein>
    <submittedName>
        <fullName evidence="5">Glycosyltransferase</fullName>
    </submittedName>
</protein>
<keyword evidence="1" id="KW-0328">Glycosyltransferase</keyword>
<dbReference type="GO" id="GO:1901135">
    <property type="term" value="P:carbohydrate derivative metabolic process"/>
    <property type="evidence" value="ECO:0007669"/>
    <property type="project" value="UniProtKB-ARBA"/>
</dbReference>
<name>A0A1Y0I968_9GAMM</name>
<dbReference type="Pfam" id="PF00534">
    <property type="entry name" value="Glycos_transf_1"/>
    <property type="match status" value="1"/>
</dbReference>
<proteinExistence type="predicted"/>
<dbReference type="Proteomes" id="UP000196027">
    <property type="component" value="Chromosome"/>
</dbReference>
<feature type="domain" description="Glycosyltransferase subfamily 4-like N-terminal" evidence="4">
    <location>
        <begin position="23"/>
        <end position="202"/>
    </location>
</feature>
<reference evidence="5 6" key="1">
    <citation type="submission" date="2017-05" db="EMBL/GenBank/DDBJ databases">
        <title>Genomic insights into alkan degradation activity of Oleiphilus messinensis.</title>
        <authorList>
            <person name="Kozyavkin S.A."/>
            <person name="Slesarev A.I."/>
            <person name="Golyshin P.N."/>
            <person name="Korzhenkov A."/>
            <person name="Golyshina O.N."/>
            <person name="Toshchakov S.V."/>
        </authorList>
    </citation>
    <scope>NUCLEOTIDE SEQUENCE [LARGE SCALE GENOMIC DNA]</scope>
    <source>
        <strain evidence="5 6">ME102</strain>
    </source>
</reference>
<dbReference type="OrthoDB" id="9792269at2"/>
<keyword evidence="6" id="KW-1185">Reference proteome</keyword>
<evidence type="ECO:0000313" key="6">
    <source>
        <dbReference type="Proteomes" id="UP000196027"/>
    </source>
</evidence>
<evidence type="ECO:0000256" key="2">
    <source>
        <dbReference type="ARBA" id="ARBA00022679"/>
    </source>
</evidence>
<evidence type="ECO:0000313" key="5">
    <source>
        <dbReference type="EMBL" id="ARU56025.1"/>
    </source>
</evidence>
<evidence type="ECO:0000256" key="1">
    <source>
        <dbReference type="ARBA" id="ARBA00022676"/>
    </source>
</evidence>
<dbReference type="AlphaFoldDB" id="A0A1Y0I968"/>
<dbReference type="InterPro" id="IPR001296">
    <property type="entry name" value="Glyco_trans_1"/>
</dbReference>
<dbReference type="CDD" id="cd03801">
    <property type="entry name" value="GT4_PimA-like"/>
    <property type="match status" value="1"/>
</dbReference>
<evidence type="ECO:0000259" key="4">
    <source>
        <dbReference type="Pfam" id="PF13439"/>
    </source>
</evidence>